<evidence type="ECO:0000313" key="1">
    <source>
        <dbReference type="EMBL" id="KRO96157.1"/>
    </source>
</evidence>
<dbReference type="AlphaFoldDB" id="A0A0R2UGA1"/>
<name>A0A0R2UGA1_9GAMM</name>
<comment type="caution">
    <text evidence="1">The sequence shown here is derived from an EMBL/GenBank/DDBJ whole genome shotgun (WGS) entry which is preliminary data.</text>
</comment>
<proteinExistence type="predicted"/>
<evidence type="ECO:0000313" key="2">
    <source>
        <dbReference type="Proteomes" id="UP000051213"/>
    </source>
</evidence>
<protein>
    <submittedName>
        <fullName evidence="1">Uncharacterized protein</fullName>
    </submittedName>
</protein>
<sequence>MSETAPKDYMVTGSQRRKHFNVALTKIPLGISVNTILFPMEGDPEAAALYWQLALDTQGAFIAPSRDWP</sequence>
<accession>A0A0R2UGA1</accession>
<dbReference type="EMBL" id="LICA01000062">
    <property type="protein sequence ID" value="KRO96157.1"/>
    <property type="molecule type" value="Genomic_DNA"/>
</dbReference>
<organism evidence="1 2">
    <name type="scientific">SAR92 bacterium BACL26 MAG-121220-bin70</name>
    <dbReference type="NCBI Taxonomy" id="1655626"/>
    <lineage>
        <taxon>Bacteria</taxon>
        <taxon>Pseudomonadati</taxon>
        <taxon>Pseudomonadota</taxon>
        <taxon>Gammaproteobacteria</taxon>
        <taxon>Cellvibrionales</taxon>
        <taxon>Porticoccaceae</taxon>
        <taxon>SAR92 clade</taxon>
    </lineage>
</organism>
<dbReference type="Proteomes" id="UP000051213">
    <property type="component" value="Unassembled WGS sequence"/>
</dbReference>
<gene>
    <name evidence="1" type="ORF">ABS24_05585</name>
</gene>
<reference evidence="1 2" key="1">
    <citation type="submission" date="2015-10" db="EMBL/GenBank/DDBJ databases">
        <title>Metagenome-Assembled Genomes uncover a global brackish microbiome.</title>
        <authorList>
            <person name="Hugerth L.W."/>
            <person name="Larsson J."/>
            <person name="Alneberg J."/>
            <person name="Lindh M.V."/>
            <person name="Legrand C."/>
            <person name="Pinhassi J."/>
            <person name="Andersson A.F."/>
        </authorList>
    </citation>
    <scope>NUCLEOTIDE SEQUENCE [LARGE SCALE GENOMIC DNA]</scope>
    <source>
        <strain evidence="1">BACL26 MAG-121220-bin70</strain>
    </source>
</reference>